<reference evidence="2" key="1">
    <citation type="journal article" date="2019" name="Int. J. Syst. Evol. Microbiol.">
        <title>The Global Catalogue of Microorganisms (GCM) 10K type strain sequencing project: providing services to taxonomists for standard genome sequencing and annotation.</title>
        <authorList>
            <consortium name="The Broad Institute Genomics Platform"/>
            <consortium name="The Broad Institute Genome Sequencing Center for Infectious Disease"/>
            <person name="Wu L."/>
            <person name="Ma J."/>
        </authorList>
    </citation>
    <scope>NUCLEOTIDE SEQUENCE [LARGE SCALE GENOMIC DNA]</scope>
    <source>
        <strain evidence="2">JCM 4524</strain>
    </source>
</reference>
<protein>
    <submittedName>
        <fullName evidence="1">Uncharacterized protein</fullName>
    </submittedName>
</protein>
<dbReference type="Proteomes" id="UP001500151">
    <property type="component" value="Unassembled WGS sequence"/>
</dbReference>
<name>A0ABP6CK84_9ACTN</name>
<proteinExistence type="predicted"/>
<dbReference type="EMBL" id="BAAASJ010000002">
    <property type="protein sequence ID" value="GAA2619564.1"/>
    <property type="molecule type" value="Genomic_DNA"/>
</dbReference>
<evidence type="ECO:0000313" key="2">
    <source>
        <dbReference type="Proteomes" id="UP001500151"/>
    </source>
</evidence>
<accession>A0ABP6CK84</accession>
<organism evidence="1 2">
    <name type="scientific">Streptomyces vastus</name>
    <dbReference type="NCBI Taxonomy" id="285451"/>
    <lineage>
        <taxon>Bacteria</taxon>
        <taxon>Bacillati</taxon>
        <taxon>Actinomycetota</taxon>
        <taxon>Actinomycetes</taxon>
        <taxon>Kitasatosporales</taxon>
        <taxon>Streptomycetaceae</taxon>
        <taxon>Streptomyces</taxon>
    </lineage>
</organism>
<evidence type="ECO:0000313" key="1">
    <source>
        <dbReference type="EMBL" id="GAA2619564.1"/>
    </source>
</evidence>
<sequence>MLREFANRGLLRLAGNVHSAYLDGGTGAGSVTCQWTLTQTWWVVTVSAQELMIRL</sequence>
<keyword evidence="2" id="KW-1185">Reference proteome</keyword>
<gene>
    <name evidence="1" type="ORF">GCM10010307_02260</name>
</gene>
<comment type="caution">
    <text evidence="1">The sequence shown here is derived from an EMBL/GenBank/DDBJ whole genome shotgun (WGS) entry which is preliminary data.</text>
</comment>